<dbReference type="PRINTS" id="PR00597">
    <property type="entry name" value="GELSOLIN"/>
</dbReference>
<dbReference type="GO" id="GO:0005546">
    <property type="term" value="F:phosphatidylinositol-4,5-bisphosphate binding"/>
    <property type="evidence" value="ECO:0007669"/>
    <property type="project" value="TreeGrafter"/>
</dbReference>
<dbReference type="PANTHER" id="PTHR11977">
    <property type="entry name" value="VILLIN"/>
    <property type="match status" value="1"/>
</dbReference>
<feature type="region of interest" description="Disordered" evidence="3">
    <location>
        <begin position="1062"/>
        <end position="1113"/>
    </location>
</feature>
<dbReference type="EMBL" id="IACT01002318">
    <property type="protein sequence ID" value="LAC21605.1"/>
    <property type="molecule type" value="mRNA"/>
</dbReference>
<accession>A0A2P2I1Y5</accession>
<name>A0A2P2I1Y5_9CRUS</name>
<dbReference type="CDD" id="cd11290">
    <property type="entry name" value="gelsolin_S1_like"/>
    <property type="match status" value="1"/>
</dbReference>
<dbReference type="SMART" id="SM00369">
    <property type="entry name" value="LRR_TYP"/>
    <property type="match status" value="10"/>
</dbReference>
<protein>
    <submittedName>
        <fullName evidence="6">Protein flightless-1-like</fullName>
    </submittedName>
</protein>
<feature type="domain" description="Gelsolin-like" evidence="4">
    <location>
        <begin position="767"/>
        <end position="841"/>
    </location>
</feature>
<dbReference type="InterPro" id="IPR001611">
    <property type="entry name" value="Leu-rich_rpt"/>
</dbReference>
<dbReference type="GO" id="GO:0051016">
    <property type="term" value="P:barbed-end actin filament capping"/>
    <property type="evidence" value="ECO:0007669"/>
    <property type="project" value="TreeGrafter"/>
</dbReference>
<dbReference type="CDD" id="cd11280">
    <property type="entry name" value="gelsolin_like"/>
    <property type="match status" value="2"/>
</dbReference>
<feature type="region of interest" description="Disordered" evidence="3">
    <location>
        <begin position="1035"/>
        <end position="1054"/>
    </location>
</feature>
<evidence type="ECO:0000313" key="7">
    <source>
        <dbReference type="EMBL" id="LAC21605.1"/>
    </source>
</evidence>
<dbReference type="InterPro" id="IPR029006">
    <property type="entry name" value="ADF-H/Gelsolin-like_dom_sf"/>
</dbReference>
<dbReference type="SUPFAM" id="SSF52058">
    <property type="entry name" value="L domain-like"/>
    <property type="match status" value="2"/>
</dbReference>
<feature type="region of interest" description="Disordered" evidence="3">
    <location>
        <begin position="422"/>
        <end position="481"/>
    </location>
</feature>
<dbReference type="GO" id="GO:0051014">
    <property type="term" value="P:actin filament severing"/>
    <property type="evidence" value="ECO:0007669"/>
    <property type="project" value="TreeGrafter"/>
</dbReference>
<dbReference type="CDD" id="cd11292">
    <property type="entry name" value="gelsolin_S3_like"/>
    <property type="match status" value="1"/>
</dbReference>
<dbReference type="SUPFAM" id="SSF55753">
    <property type="entry name" value="Actin depolymerizing proteins"/>
    <property type="match status" value="6"/>
</dbReference>
<evidence type="ECO:0000259" key="5">
    <source>
        <dbReference type="Pfam" id="PF23598"/>
    </source>
</evidence>
<dbReference type="Pfam" id="PF00626">
    <property type="entry name" value="Gelsolin"/>
    <property type="match status" value="4"/>
</dbReference>
<evidence type="ECO:0000256" key="1">
    <source>
        <dbReference type="ARBA" id="ARBA00022614"/>
    </source>
</evidence>
<reference evidence="7" key="1">
    <citation type="submission" date="2017-11" db="EMBL/GenBank/DDBJ databases">
        <title>The sensing device of the deep-sea amphipod.</title>
        <authorList>
            <person name="Kobayashi H."/>
            <person name="Nagahama T."/>
            <person name="Arai W."/>
            <person name="Sasagawa Y."/>
            <person name="Umeda M."/>
            <person name="Hayashi T."/>
            <person name="Nikaido I."/>
            <person name="Watanabe H."/>
            <person name="Oguri K."/>
            <person name="Kitazato H."/>
            <person name="Fujioka K."/>
            <person name="Kido Y."/>
            <person name="Takami H."/>
        </authorList>
    </citation>
    <scope>NUCLEOTIDE SEQUENCE</scope>
    <source>
        <tissue evidence="7">Whole body</tissue>
    </source>
</reference>
<dbReference type="SMART" id="SM00262">
    <property type="entry name" value="GEL"/>
    <property type="match status" value="6"/>
</dbReference>
<dbReference type="EMBL" id="IACF01002399">
    <property type="protein sequence ID" value="LAB68054.1"/>
    <property type="molecule type" value="mRNA"/>
</dbReference>
<dbReference type="InterPro" id="IPR032675">
    <property type="entry name" value="LRR_dom_sf"/>
</dbReference>
<feature type="domain" description="Gelsolin-like" evidence="4">
    <location>
        <begin position="647"/>
        <end position="714"/>
    </location>
</feature>
<feature type="domain" description="Gelsolin-like" evidence="4">
    <location>
        <begin position="525"/>
        <end position="604"/>
    </location>
</feature>
<dbReference type="Gene3D" id="3.80.10.10">
    <property type="entry name" value="Ribonuclease Inhibitor"/>
    <property type="match status" value="4"/>
</dbReference>
<feature type="compositionally biased region" description="Pro residues" evidence="3">
    <location>
        <begin position="1087"/>
        <end position="1103"/>
    </location>
</feature>
<feature type="domain" description="Disease resistance R13L4/SHOC-2-like LRR" evidence="5">
    <location>
        <begin position="243"/>
        <end position="329"/>
    </location>
</feature>
<evidence type="ECO:0000259" key="4">
    <source>
        <dbReference type="Pfam" id="PF00626"/>
    </source>
</evidence>
<organism evidence="6">
    <name type="scientific">Hirondellea gigas</name>
    <dbReference type="NCBI Taxonomy" id="1518452"/>
    <lineage>
        <taxon>Eukaryota</taxon>
        <taxon>Metazoa</taxon>
        <taxon>Ecdysozoa</taxon>
        <taxon>Arthropoda</taxon>
        <taxon>Crustacea</taxon>
        <taxon>Multicrustacea</taxon>
        <taxon>Malacostraca</taxon>
        <taxon>Eumalacostraca</taxon>
        <taxon>Peracarida</taxon>
        <taxon>Amphipoda</taxon>
        <taxon>Amphilochidea</taxon>
        <taxon>Lysianassida</taxon>
        <taxon>Lysianassidira</taxon>
        <taxon>Lysianassoidea</taxon>
        <taxon>Lysianassidae</taxon>
        <taxon>Hirondellea</taxon>
    </lineage>
</organism>
<dbReference type="PROSITE" id="PS51450">
    <property type="entry name" value="LRR"/>
    <property type="match status" value="2"/>
</dbReference>
<keyword evidence="1" id="KW-0433">Leucine-rich repeat</keyword>
<keyword evidence="2" id="KW-0677">Repeat</keyword>
<feature type="compositionally biased region" description="Basic and acidic residues" evidence="3">
    <location>
        <begin position="443"/>
        <end position="477"/>
    </location>
</feature>
<dbReference type="Pfam" id="PF23598">
    <property type="entry name" value="LRR_14"/>
    <property type="match status" value="1"/>
</dbReference>
<dbReference type="PANTHER" id="PTHR11977:SF51">
    <property type="entry name" value="PROTEIN FLIGHTLESS-1 HOMOLOG"/>
    <property type="match status" value="1"/>
</dbReference>
<dbReference type="CDD" id="cd11288">
    <property type="entry name" value="gelsolin_S5_like"/>
    <property type="match status" value="1"/>
</dbReference>
<dbReference type="FunFam" id="3.40.20.10:FF:000034">
    <property type="entry name" value="protein flightless-1 homolog isoform X1"/>
    <property type="match status" value="1"/>
</dbReference>
<dbReference type="Pfam" id="PF13855">
    <property type="entry name" value="LRR_8"/>
    <property type="match status" value="2"/>
</dbReference>
<evidence type="ECO:0000313" key="6">
    <source>
        <dbReference type="EMBL" id="LAB68054.1"/>
    </source>
</evidence>
<dbReference type="GO" id="GO:0005634">
    <property type="term" value="C:nucleus"/>
    <property type="evidence" value="ECO:0007669"/>
    <property type="project" value="TreeGrafter"/>
</dbReference>
<dbReference type="GO" id="GO:0015629">
    <property type="term" value="C:actin cytoskeleton"/>
    <property type="evidence" value="ECO:0007669"/>
    <property type="project" value="TreeGrafter"/>
</dbReference>
<dbReference type="InterPro" id="IPR007122">
    <property type="entry name" value="Villin/Gelsolin"/>
</dbReference>
<dbReference type="GO" id="GO:0051015">
    <property type="term" value="F:actin filament binding"/>
    <property type="evidence" value="ECO:0007669"/>
    <property type="project" value="InterPro"/>
</dbReference>
<dbReference type="InterPro" id="IPR003591">
    <property type="entry name" value="Leu-rich_rpt_typical-subtyp"/>
</dbReference>
<evidence type="ECO:0000256" key="3">
    <source>
        <dbReference type="SAM" id="MobiDB-lite"/>
    </source>
</evidence>
<dbReference type="GO" id="GO:0005737">
    <property type="term" value="C:cytoplasm"/>
    <property type="evidence" value="ECO:0007669"/>
    <property type="project" value="TreeGrafter"/>
</dbReference>
<reference evidence="6" key="2">
    <citation type="journal article" date="2018" name="Biosci. Biotechnol. Biochem.">
        <title>Polysaccharide hydrolase of the hadal zone amphipods Hirondellea gigas.</title>
        <authorList>
            <person name="Kobayashi H."/>
            <person name="Nagahama T."/>
            <person name="Arai W."/>
            <person name="Sasagawa Y."/>
            <person name="Umeda M."/>
            <person name="Hayashi T."/>
            <person name="Nikaido I."/>
            <person name="Watanabe H."/>
            <person name="Oguri K."/>
            <person name="Kitazato H."/>
            <person name="Fujioka K."/>
            <person name="Kido Y."/>
            <person name="Takami H."/>
        </authorList>
    </citation>
    <scope>NUCLEOTIDE SEQUENCE</scope>
    <source>
        <tissue evidence="6">Whole body</tissue>
    </source>
</reference>
<sequence>MACAVGTVLPFVRGIDLTKNDFKRDGMPECIGEMSSLRWLRADDTGLQEIPSSLAFLSKLEHLSLKQNNLCGVNSTITALSCLRTLNLRHNRLQHDNIDDDLFQLSDLTTLDLSANNMRSVPPGLENAKSLLVLNLSENLLEEIPSQVFVNCTDLLYLNVADNKLETFPPQIRRLVHLKTLVLNNNSLTHFQFRQLPSLLSLETLHMCHTQRSPGNLPASLEPLTNLADVDLSQNGLHKVPQCLYTLRALRRLNLSDNNITELGSEIESWTKLEVLNICRNRISALPPQLCRLEEMRRLMLNENQLSFDGVPSGIGKLGRLEVFSAAYNKLEMIPEGLCRCPHLKRLYLNSNCLVTLPEAIHFITESLEVLQLDNNPDMVWPPKPRGLAKGSGAQFYNIDFSLQTQLSRAGAQNAAAAQAAASASAATPKDPIARKKRLRQFRSKDQQDDKQEKILKGMKDIAKDEEKQKQKEKMTLERSAQVLRQKRWDETLERPDLNYHEFFDENVGRAPGVAVWEIENFLPNQIEEATHGQFYEADCYIVLKTELDDTSSLAWQIYYWIGEKTTVDKKACAAIHAVNLRNYLGAESRTHRMEQGDEPEDFLDIFQHQITYIEGGRTASGFFTVEEVEYPVRMYCIHPNSQSVHFETVAVEISVLDPRHVFLLDDGKDIYVWQGEKVKKTLTTKTRLAAEKINKDERKNEAEIHMLVQGKENIKWGDFWSILGSDHEEATTPDGYEIIEHDDGFNPVSPRLYQVGLGMGYLELPQVEVPENKLVQKLLITKNVFILDCYCDVFVWIGRKSTRLVRAAALKLSQELLKMIVRPSHAATTLIKEGNESMVFKSKFSAWNDVIAVDFTRTADSVRKTGVNLKDWASKQETKVDLSALFTPRQQPISLEEAVQCMEDWNDDLDSMDAFVLEGKKFVKLPENELGHFRSGECYVFLCRYWVPAEPTDDTTDNEGAKKESTEELEDDFQCVVYFWQGRDASNMGWLTFTFSLQKKFELLFGNKLEVVRMQQQQEAVKFMAHFKRKFIIHTGNRRRTTPPKVPKSFKAKPVVVADTVEEEQQPAASSHEAGDDSTEAGTVPAAPPPPAPATPVPPTPRPDPKPELFQMRSNGSPLFTRCIQITVDAAQLNSTFCYILKVPFAGDDDSGIVYVWLGENSDPEEARLCEEITDEMFDPEKYSSQVVREGEEPENFFWVGIGGRKTYDKEANFMSFSRLFRCSNDKGYFSVSEKCSDFCQDDLADDDTMILDDGIQVFLWLGSKASDVEIKLALKSAQVYVQNLRVKEPTKQRKLLCTFKGKESKKFTRCFHGWGHFRTHAGS</sequence>
<dbReference type="InterPro" id="IPR055414">
    <property type="entry name" value="LRR_R13L4/SHOC2-like"/>
</dbReference>
<dbReference type="InterPro" id="IPR007123">
    <property type="entry name" value="Gelsolin-like_dom"/>
</dbReference>
<proteinExistence type="evidence at transcript level"/>
<dbReference type="Gene3D" id="3.40.20.10">
    <property type="entry name" value="Severin"/>
    <property type="match status" value="6"/>
</dbReference>
<dbReference type="CDD" id="cd11291">
    <property type="entry name" value="gelsolin_S6_like"/>
    <property type="match status" value="1"/>
</dbReference>
<dbReference type="GO" id="GO:0008154">
    <property type="term" value="P:actin polymerization or depolymerization"/>
    <property type="evidence" value="ECO:0007669"/>
    <property type="project" value="TreeGrafter"/>
</dbReference>
<feature type="domain" description="Gelsolin-like" evidence="4">
    <location>
        <begin position="1233"/>
        <end position="1290"/>
    </location>
</feature>
<evidence type="ECO:0000256" key="2">
    <source>
        <dbReference type="ARBA" id="ARBA00022737"/>
    </source>
</evidence>
<dbReference type="GO" id="GO:0030239">
    <property type="term" value="P:myofibril assembly"/>
    <property type="evidence" value="ECO:0007669"/>
    <property type="project" value="TreeGrafter"/>
</dbReference>